<evidence type="ECO:0000256" key="1">
    <source>
        <dbReference type="SAM" id="SignalP"/>
    </source>
</evidence>
<feature type="signal peptide" evidence="1">
    <location>
        <begin position="1"/>
        <end position="30"/>
    </location>
</feature>
<evidence type="ECO:0008006" key="4">
    <source>
        <dbReference type="Google" id="ProtNLM"/>
    </source>
</evidence>
<protein>
    <recommendedName>
        <fullName evidence="4">L,D-transpeptidase catalytic domain</fullName>
    </recommendedName>
</protein>
<sequence length="167" mass="18706">MCISKSHFEVKVLYRAACCLALLSSQAAFSQERVRILEGDEGEAYLMQAAQVQGKIVRVSLDKAELCFADSGDCHAVLVGKTTPKGRFKMTLVATDLKGYGGDVIGFHWTADFTFALHRVWTERPAERRLERLASPIISDRIMTNGCINVSDSIYERLKQYVILEIE</sequence>
<evidence type="ECO:0000313" key="3">
    <source>
        <dbReference type="Proteomes" id="UP000254575"/>
    </source>
</evidence>
<keyword evidence="3" id="KW-1185">Reference proteome</keyword>
<proteinExistence type="predicted"/>
<name>A0A380N0W0_9GAMM</name>
<dbReference type="Proteomes" id="UP000254575">
    <property type="component" value="Unassembled WGS sequence"/>
</dbReference>
<keyword evidence="1" id="KW-0732">Signal</keyword>
<reference evidence="2 3" key="1">
    <citation type="submission" date="2018-06" db="EMBL/GenBank/DDBJ databases">
        <authorList>
            <consortium name="Pathogen Informatics"/>
            <person name="Doyle S."/>
        </authorList>
    </citation>
    <scope>NUCLEOTIDE SEQUENCE [LARGE SCALE GENOMIC DNA]</scope>
    <source>
        <strain evidence="2 3">NCTC10717</strain>
    </source>
</reference>
<dbReference type="AlphaFoldDB" id="A0A380N0W0"/>
<feature type="chain" id="PRO_5016615209" description="L,D-transpeptidase catalytic domain" evidence="1">
    <location>
        <begin position="31"/>
        <end position="167"/>
    </location>
</feature>
<accession>A0A380N0W0</accession>
<dbReference type="EMBL" id="UHIA01000004">
    <property type="protein sequence ID" value="SUO98430.1"/>
    <property type="molecule type" value="Genomic_DNA"/>
</dbReference>
<organism evidence="2 3">
    <name type="scientific">Suttonella indologenes</name>
    <dbReference type="NCBI Taxonomy" id="13276"/>
    <lineage>
        <taxon>Bacteria</taxon>
        <taxon>Pseudomonadati</taxon>
        <taxon>Pseudomonadota</taxon>
        <taxon>Gammaproteobacteria</taxon>
        <taxon>Cardiobacteriales</taxon>
        <taxon>Cardiobacteriaceae</taxon>
        <taxon>Suttonella</taxon>
    </lineage>
</organism>
<evidence type="ECO:0000313" key="2">
    <source>
        <dbReference type="EMBL" id="SUO98430.1"/>
    </source>
</evidence>
<gene>
    <name evidence="2" type="ORF">NCTC10717_02182</name>
</gene>